<keyword evidence="1" id="KW-0547">Nucleotide-binding</keyword>
<dbReference type="InterPro" id="IPR027417">
    <property type="entry name" value="P-loop_NTPase"/>
</dbReference>
<evidence type="ECO:0000313" key="2">
    <source>
        <dbReference type="Proteomes" id="UP000682843"/>
    </source>
</evidence>
<evidence type="ECO:0000313" key="1">
    <source>
        <dbReference type="EMBL" id="QUS41185.1"/>
    </source>
</evidence>
<sequence>MGLGSRVVIIGNSGSGKTTLARELARRERMPLTDLDRVHWQDEVTVKRDEQVAAAMVAELAAQPRWIIEGVYGWLVAVALRNATTLIWLDMPWKVCLAGLNERGPWKGAATAAHEAFLDWAKAYRERTNSTSFAGHQSLFDGFAGAKLRLVTRDEVADFLTKSAKS</sequence>
<reference evidence="1 2" key="1">
    <citation type="submission" date="2019-02" db="EMBL/GenBank/DDBJ databases">
        <title>Emended description of the genus Rhodopseudomonas and description of Rhodopseudomonas albus sp. nov., a non-phototrophic, heavy-metal-tolerant bacterium isolated from garden soil.</title>
        <authorList>
            <person name="Bao Z."/>
            <person name="Cao W.W."/>
            <person name="Sato Y."/>
            <person name="Nishizawa T."/>
            <person name="Zhao J."/>
            <person name="Guo Y."/>
            <person name="Ohta H."/>
        </authorList>
    </citation>
    <scope>NUCLEOTIDE SEQUENCE [LARGE SCALE GENOMIC DNA]</scope>
    <source>
        <strain evidence="1 2">SK50-23</strain>
    </source>
</reference>
<dbReference type="PANTHER" id="PTHR37816:SF1">
    <property type="entry name" value="TOXIN"/>
    <property type="match status" value="1"/>
</dbReference>
<dbReference type="Gene3D" id="3.40.50.300">
    <property type="entry name" value="P-loop containing nucleotide triphosphate hydrolases"/>
    <property type="match status" value="1"/>
</dbReference>
<dbReference type="PANTHER" id="PTHR37816">
    <property type="entry name" value="YALI0E33011P"/>
    <property type="match status" value="1"/>
</dbReference>
<dbReference type="GO" id="GO:0005524">
    <property type="term" value="F:ATP binding"/>
    <property type="evidence" value="ECO:0007669"/>
    <property type="project" value="UniProtKB-KW"/>
</dbReference>
<keyword evidence="2" id="KW-1185">Reference proteome</keyword>
<dbReference type="EMBL" id="CP036498">
    <property type="protein sequence ID" value="QUS41185.1"/>
    <property type="molecule type" value="Genomic_DNA"/>
</dbReference>
<organism evidence="1 2">
    <name type="scientific">Tardiphaga alba</name>
    <dbReference type="NCBI Taxonomy" id="340268"/>
    <lineage>
        <taxon>Bacteria</taxon>
        <taxon>Pseudomonadati</taxon>
        <taxon>Pseudomonadota</taxon>
        <taxon>Alphaproteobacteria</taxon>
        <taxon>Hyphomicrobiales</taxon>
        <taxon>Nitrobacteraceae</taxon>
        <taxon>Tardiphaga</taxon>
    </lineage>
</organism>
<gene>
    <name evidence="1" type="ORF">RPMA_21815</name>
</gene>
<protein>
    <submittedName>
        <fullName evidence="1">ATP-binding cassette domain-containing protein</fullName>
    </submittedName>
</protein>
<dbReference type="Proteomes" id="UP000682843">
    <property type="component" value="Chromosome"/>
</dbReference>
<accession>A0ABX8AFM7</accession>
<proteinExistence type="predicted"/>
<keyword evidence="1" id="KW-0067">ATP-binding</keyword>
<dbReference type="InterPro" id="IPR052922">
    <property type="entry name" value="Cytidylate_Kinase-2"/>
</dbReference>
<name>A0ABX8AFM7_9BRAD</name>
<dbReference type="SUPFAM" id="SSF52540">
    <property type="entry name" value="P-loop containing nucleoside triphosphate hydrolases"/>
    <property type="match status" value="1"/>
</dbReference>